<gene>
    <name evidence="1" type="ORF">ORAREDHAP_LOCUS42266</name>
</gene>
<reference evidence="2" key="1">
    <citation type="journal article" date="2020" name="Genome Biol.">
        <title>Gamete binning: chromosome-level and haplotype-resolved genome assembly enabled by high-throughput single-cell sequencing of gamete genomes.</title>
        <authorList>
            <person name="Campoy J.A."/>
            <person name="Sun H."/>
            <person name="Goel M."/>
            <person name="Jiao W.-B."/>
            <person name="Folz-Donahue K."/>
            <person name="Wang N."/>
            <person name="Rubio M."/>
            <person name="Liu C."/>
            <person name="Kukat C."/>
            <person name="Ruiz D."/>
            <person name="Huettel B."/>
            <person name="Schneeberger K."/>
        </authorList>
    </citation>
    <scope>NUCLEOTIDE SEQUENCE [LARGE SCALE GENOMIC DNA]</scope>
    <source>
        <strain evidence="2">cv. Rojo Pasion</strain>
    </source>
</reference>
<sequence length="93" mass="10172">MEVSGQAKNAGFKQWLRLGGWERLGHDAMVVLPIDDYKVVAGEAIDLGEGWGEGDEVVVAVEVWSEKVVDLIGEEVAVRFMPGYREPTAIVSI</sequence>
<protein>
    <submittedName>
        <fullName evidence="1">Uncharacterized protein</fullName>
    </submittedName>
</protein>
<dbReference type="EMBL" id="CAEKKB010000007">
    <property type="protein sequence ID" value="CAB4316523.1"/>
    <property type="molecule type" value="Genomic_DNA"/>
</dbReference>
<keyword evidence="2" id="KW-1185">Reference proteome</keyword>
<organism evidence="1 2">
    <name type="scientific">Prunus armeniaca</name>
    <name type="common">Apricot</name>
    <name type="synonym">Armeniaca vulgaris</name>
    <dbReference type="NCBI Taxonomy" id="36596"/>
    <lineage>
        <taxon>Eukaryota</taxon>
        <taxon>Viridiplantae</taxon>
        <taxon>Streptophyta</taxon>
        <taxon>Embryophyta</taxon>
        <taxon>Tracheophyta</taxon>
        <taxon>Spermatophyta</taxon>
        <taxon>Magnoliopsida</taxon>
        <taxon>eudicotyledons</taxon>
        <taxon>Gunneridae</taxon>
        <taxon>Pentapetalae</taxon>
        <taxon>rosids</taxon>
        <taxon>fabids</taxon>
        <taxon>Rosales</taxon>
        <taxon>Rosaceae</taxon>
        <taxon>Amygdaloideae</taxon>
        <taxon>Amygdaleae</taxon>
        <taxon>Prunus</taxon>
    </lineage>
</organism>
<dbReference type="Proteomes" id="UP000507245">
    <property type="component" value="Unassembled WGS sequence"/>
</dbReference>
<accession>A0A6J5XWB1</accession>
<dbReference type="AlphaFoldDB" id="A0A6J5XWB1"/>
<evidence type="ECO:0000313" key="2">
    <source>
        <dbReference type="Proteomes" id="UP000507245"/>
    </source>
</evidence>
<name>A0A6J5XWB1_PRUAR</name>
<evidence type="ECO:0000313" key="1">
    <source>
        <dbReference type="EMBL" id="CAB4316523.1"/>
    </source>
</evidence>
<proteinExistence type="predicted"/>